<feature type="domain" description="HIT" evidence="2">
    <location>
        <begin position="8"/>
        <end position="116"/>
    </location>
</feature>
<sequence>MAAMQDCLFCRMHRGEVPVTKVAENGHAFAIRDINPRAPIHCLIIPKTHIDNARDIEWSHAEVLAGMFVLAKDVARVEGVWEPGYRLAFNVGDAAGMTIHHLHMHLLGGRRLGPEG</sequence>
<evidence type="ECO:0000313" key="3">
    <source>
        <dbReference type="EMBL" id="QFG03465.1"/>
    </source>
</evidence>
<gene>
    <name evidence="3" type="ORF">Tbon_09200</name>
</gene>
<dbReference type="InterPro" id="IPR001310">
    <property type="entry name" value="Histidine_triad_HIT"/>
</dbReference>
<name>A0ABX6C365_9CHLR</name>
<evidence type="ECO:0000256" key="1">
    <source>
        <dbReference type="PROSITE-ProRule" id="PRU00464"/>
    </source>
</evidence>
<protein>
    <submittedName>
        <fullName evidence="3">HIT domain-containing protein</fullName>
    </submittedName>
</protein>
<dbReference type="PROSITE" id="PS51084">
    <property type="entry name" value="HIT_2"/>
    <property type="match status" value="1"/>
</dbReference>
<dbReference type="EMBL" id="CP042829">
    <property type="protein sequence ID" value="QFG03465.1"/>
    <property type="molecule type" value="Genomic_DNA"/>
</dbReference>
<dbReference type="PRINTS" id="PR00332">
    <property type="entry name" value="HISTRIAD"/>
</dbReference>
<dbReference type="InterPro" id="IPR011146">
    <property type="entry name" value="HIT-like"/>
</dbReference>
<dbReference type="Pfam" id="PF01230">
    <property type="entry name" value="HIT"/>
    <property type="match status" value="1"/>
</dbReference>
<proteinExistence type="predicted"/>
<evidence type="ECO:0000313" key="4">
    <source>
        <dbReference type="Proteomes" id="UP000326331"/>
    </source>
</evidence>
<evidence type="ECO:0000259" key="2">
    <source>
        <dbReference type="PROSITE" id="PS51084"/>
    </source>
</evidence>
<dbReference type="Proteomes" id="UP000326331">
    <property type="component" value="Chromosome"/>
</dbReference>
<accession>A0ABX6C365</accession>
<keyword evidence="4" id="KW-1185">Reference proteome</keyword>
<dbReference type="Gene3D" id="3.30.428.10">
    <property type="entry name" value="HIT-like"/>
    <property type="match status" value="1"/>
</dbReference>
<dbReference type="SUPFAM" id="SSF54197">
    <property type="entry name" value="HIT-like"/>
    <property type="match status" value="1"/>
</dbReference>
<feature type="short sequence motif" description="Histidine triad motif" evidence="1">
    <location>
        <begin position="101"/>
        <end position="105"/>
    </location>
</feature>
<organism evidence="3 4">
    <name type="scientific">Tepidiforma bonchosmolovskayae</name>
    <dbReference type="NCBI Taxonomy" id="2601677"/>
    <lineage>
        <taxon>Bacteria</taxon>
        <taxon>Bacillati</taxon>
        <taxon>Chloroflexota</taxon>
        <taxon>Tepidiformia</taxon>
        <taxon>Tepidiformales</taxon>
        <taxon>Tepidiformaceae</taxon>
        <taxon>Tepidiforma</taxon>
    </lineage>
</organism>
<reference evidence="3 4" key="1">
    <citation type="submission" date="2019-10" db="EMBL/GenBank/DDBJ databases">
        <title>Thermopilla bonchosmolovskayae gen. nov., sp. nov., a moderately thermophilic Chloroflexi bacterium from a Chukotka hot spring (Arctic, Russia), representing a novel classis Thermopillaia, which include previously uncultivated lineage OLB14.</title>
        <authorList>
            <person name="Kochetkova T.V."/>
            <person name="Zayulina K.S."/>
            <person name="Zhigarkov V.S."/>
            <person name="Minaev N.V."/>
            <person name="Novikov A."/>
            <person name="Toshchakov S.V."/>
            <person name="Elcheninov A.G."/>
            <person name="Kublanov I.V."/>
        </authorList>
    </citation>
    <scope>NUCLEOTIDE SEQUENCE [LARGE SCALE GENOMIC DNA]</scope>
    <source>
        <strain evidence="3 4">3753O</strain>
    </source>
</reference>
<dbReference type="InterPro" id="IPR036265">
    <property type="entry name" value="HIT-like_sf"/>
</dbReference>
<dbReference type="PANTHER" id="PTHR23089">
    <property type="entry name" value="HISTIDINE TRIAD HIT PROTEIN"/>
    <property type="match status" value="1"/>
</dbReference>